<evidence type="ECO:0000313" key="5">
    <source>
        <dbReference type="Proteomes" id="UP001269375"/>
    </source>
</evidence>
<dbReference type="InterPro" id="IPR029016">
    <property type="entry name" value="GAF-like_dom_sf"/>
</dbReference>
<dbReference type="InterPro" id="IPR036390">
    <property type="entry name" value="WH_DNA-bd_sf"/>
</dbReference>
<evidence type="ECO:0000259" key="3">
    <source>
        <dbReference type="PROSITE" id="PS51077"/>
    </source>
</evidence>
<dbReference type="InterPro" id="IPR050707">
    <property type="entry name" value="HTH_MetabolicPath_Reg"/>
</dbReference>
<evidence type="ECO:0000256" key="1">
    <source>
        <dbReference type="ARBA" id="ARBA00023015"/>
    </source>
</evidence>
<dbReference type="InterPro" id="IPR005471">
    <property type="entry name" value="Tscrpt_reg_IclR_N"/>
</dbReference>
<keyword evidence="2" id="KW-0804">Transcription</keyword>
<dbReference type="SUPFAM" id="SSF46785">
    <property type="entry name" value="Winged helix' DNA-binding domain"/>
    <property type="match status" value="1"/>
</dbReference>
<organism evidence="4 5">
    <name type="scientific">Larsenimonas suaedae</name>
    <dbReference type="NCBI Taxonomy" id="1851019"/>
    <lineage>
        <taxon>Bacteria</taxon>
        <taxon>Pseudomonadati</taxon>
        <taxon>Pseudomonadota</taxon>
        <taxon>Gammaproteobacteria</taxon>
        <taxon>Oceanospirillales</taxon>
        <taxon>Halomonadaceae</taxon>
        <taxon>Larsenimonas</taxon>
    </lineage>
</organism>
<comment type="caution">
    <text evidence="4">The sequence shown here is derived from an EMBL/GenBank/DDBJ whole genome shotgun (WGS) entry which is preliminary data.</text>
</comment>
<evidence type="ECO:0000256" key="2">
    <source>
        <dbReference type="ARBA" id="ARBA00023163"/>
    </source>
</evidence>
<protein>
    <submittedName>
        <fullName evidence="4">Helix-turn-helix domain-containing protein</fullName>
    </submittedName>
</protein>
<dbReference type="RefSeq" id="WP_251593095.1">
    <property type="nucleotide sequence ID" value="NZ_JAMLJI010000002.1"/>
</dbReference>
<dbReference type="Pfam" id="PF09339">
    <property type="entry name" value="HTH_IclR"/>
    <property type="match status" value="1"/>
</dbReference>
<reference evidence="4 5" key="1">
    <citation type="submission" date="2023-04" db="EMBL/GenBank/DDBJ databases">
        <title>A long-awaited taxogenomic arrangement of the family Halomonadaceae.</title>
        <authorList>
            <person name="De La Haba R."/>
            <person name="Chuvochina M."/>
            <person name="Wittouck S."/>
            <person name="Arahal D.R."/>
            <person name="Sanchez-Porro C."/>
            <person name="Hugenholtz P."/>
            <person name="Ventosa A."/>
        </authorList>
    </citation>
    <scope>NUCLEOTIDE SEQUENCE [LARGE SCALE GENOMIC DNA]</scope>
    <source>
        <strain evidence="4 5">DSM 22428</strain>
    </source>
</reference>
<proteinExistence type="predicted"/>
<name>A0ABU1GRS4_9GAMM</name>
<dbReference type="PROSITE" id="PS51077">
    <property type="entry name" value="HTH_ICLR"/>
    <property type="match status" value="1"/>
</dbReference>
<dbReference type="SUPFAM" id="SSF55781">
    <property type="entry name" value="GAF domain-like"/>
    <property type="match status" value="1"/>
</dbReference>
<keyword evidence="5" id="KW-1185">Reference proteome</keyword>
<dbReference type="PANTHER" id="PTHR30136">
    <property type="entry name" value="HELIX-TURN-HELIX TRANSCRIPTIONAL REGULATOR, ICLR FAMILY"/>
    <property type="match status" value="1"/>
</dbReference>
<gene>
    <name evidence="4" type="ORF">QC825_01365</name>
</gene>
<dbReference type="InterPro" id="IPR036388">
    <property type="entry name" value="WH-like_DNA-bd_sf"/>
</dbReference>
<dbReference type="Gene3D" id="1.10.10.10">
    <property type="entry name" value="Winged helix-like DNA-binding domain superfamily/Winged helix DNA-binding domain"/>
    <property type="match status" value="1"/>
</dbReference>
<dbReference type="EMBL" id="JARWAO010000001">
    <property type="protein sequence ID" value="MDR5894719.1"/>
    <property type="molecule type" value="Genomic_DNA"/>
</dbReference>
<feature type="domain" description="HTH iclR-type" evidence="3">
    <location>
        <begin position="6"/>
        <end position="67"/>
    </location>
</feature>
<accession>A0ABU1GRS4</accession>
<dbReference type="Gene3D" id="3.30.450.40">
    <property type="match status" value="1"/>
</dbReference>
<dbReference type="PANTHER" id="PTHR30136:SF39">
    <property type="entry name" value="TRANSCRIPTIONAL REGULATORY PROTEIN"/>
    <property type="match status" value="1"/>
</dbReference>
<evidence type="ECO:0000313" key="4">
    <source>
        <dbReference type="EMBL" id="MDR5894719.1"/>
    </source>
</evidence>
<sequence>MSQQRVESVERALTLLNAFSKQKKHFTLTELAQHSGFYKSTILRLSGSLERFGYLTRDAAGVYHLGPAFVRLGALASNSLPDLESLVRPRLLQLRDRTGETCAFYVQDAGMQVCRFRELGSNALCHVIEEGSRYPMTEGAIATLLTDGAPEHVLEQVGADGASLATLAVVIRDEQQTRHGVIALTGLNARFDNATRAQHAQLLDEVALDLRAPLGHLSGR</sequence>
<dbReference type="SMART" id="SM00346">
    <property type="entry name" value="HTH_ICLR"/>
    <property type="match status" value="1"/>
</dbReference>
<keyword evidence="1" id="KW-0805">Transcription regulation</keyword>
<dbReference type="Proteomes" id="UP001269375">
    <property type="component" value="Unassembled WGS sequence"/>
</dbReference>